<feature type="transmembrane region" description="Helical" evidence="1">
    <location>
        <begin position="907"/>
        <end position="925"/>
    </location>
</feature>
<sequence length="965" mass="104894">MLFLNSILLAGLAGVLIPIILHLIRRQAAKPMDWGAMRFLFDTVAMRRRRMEWEDMLLMATRCLLMALIALAIARPFVPPNSSVPWLVVLPLVLLGVAAVAGSVVLSSKKAKWLVRLAGIACLLLAVAAVLMEHRLNLQRFRLAGGRDVALVIDASTSMTMPNGDKTSFEAAVDEARQIVKDAPRGTAFTVILGGPAPELKTATPLTHRADVLEVLDQLRPVGGPFRAQDALGMATLSLAQGENGGKEILMLTDSQRIGWRTDSPSAWTSLGEAIDSLPRKPRLMVRNFPPPENLRNVAISGIEVSRQVVGTDRELRLLVTVENTGTEAVTPGKVDLSVAGNKLPSDTLGQVGQLVPGQQETVEFRYRFKKSGPQVVEAHIDVRDDLPGDDRFERVISVKKRLPVILVDGNPSGSFFERAAGFTALALAPTSSLVRGEKTKQGYLMEPEVIAAPDVSTLKEIAPQGVIVLADVPKLPAEVARRIERHVANGGGLLILAGPRADESFYNAWEGADGRLTPVALGEILTEKNGVSPAPSTFDHPTLKLFSDEKKSDLGSSLLSVIREVDEEDSARYVIGRYSDGKPFLTARTYGQGRVVMATCGFDSRSGNLPGKESFVPFVHELVTWLAGASGVDLNVAASWSPAVYLPGGGGLKGEYFRGTGPTKRAHITRIDPAIDFDWKNKGPDKSMPKDRFIVRWTGRLLPPADGEYRFSADADDQLEVEINGKRILWAKKNSDTEGKVTLEAGKAVDIRVTYQEDWDDSHVRLFWTPPGGSKSILPSSVLFPPVDDQDGGEIVMETTEVIDPQGVTRVANLEAGRRGRMLRVSGAAIPGIYQLKVPKSAETELGAAAGSQIPLVVTRDVAESRMDTLTDDDRTLIRKHLEVVNVRNRDDILAVLSGKGFGEELWKVLAIAAFVLLLLEVALARWISKSRRAGDDVKIDFENAGEPDQSFLKEFHRMKGDGA</sequence>
<dbReference type="Gene3D" id="3.90.182.10">
    <property type="entry name" value="Toxin - Anthrax Protective Antigen,domain 1"/>
    <property type="match status" value="1"/>
</dbReference>
<dbReference type="Pfam" id="PF07705">
    <property type="entry name" value="CARDB"/>
    <property type="match status" value="1"/>
</dbReference>
<dbReference type="CDD" id="cd03143">
    <property type="entry name" value="A4_beta-galactosidase_middle_domain"/>
    <property type="match status" value="1"/>
</dbReference>
<dbReference type="SUPFAM" id="SSF53300">
    <property type="entry name" value="vWA-like"/>
    <property type="match status" value="1"/>
</dbReference>
<reference evidence="3" key="1">
    <citation type="submission" date="2024-07" db="EMBL/GenBank/DDBJ databases">
        <title>Complete genome sequence of Verrucomicrobiaceae bacterium NT6N.</title>
        <authorList>
            <person name="Huang C."/>
            <person name="Takami H."/>
            <person name="Hamasaki K."/>
        </authorList>
    </citation>
    <scope>NUCLEOTIDE SEQUENCE</scope>
    <source>
        <strain evidence="3">NT6N</strain>
    </source>
</reference>
<dbReference type="SUPFAM" id="SSF56988">
    <property type="entry name" value="Anthrax protective antigen"/>
    <property type="match status" value="1"/>
</dbReference>
<dbReference type="NCBIfam" id="TIGR02226">
    <property type="entry name" value="two_anch"/>
    <property type="match status" value="1"/>
</dbReference>
<gene>
    <name evidence="3" type="ORF">NT6N_16190</name>
</gene>
<dbReference type="InterPro" id="IPR011658">
    <property type="entry name" value="PA14_dom"/>
</dbReference>
<dbReference type="EMBL" id="AP026866">
    <property type="protein sequence ID" value="BDS06579.1"/>
    <property type="molecule type" value="Genomic_DNA"/>
</dbReference>
<dbReference type="PROSITE" id="PS51820">
    <property type="entry name" value="PA14"/>
    <property type="match status" value="1"/>
</dbReference>
<feature type="transmembrane region" description="Helical" evidence="1">
    <location>
        <begin position="113"/>
        <end position="132"/>
    </location>
</feature>
<name>A0AAT9FKM9_9BACT</name>
<dbReference type="KEGG" id="osu:NT6N_16190"/>
<dbReference type="Gene3D" id="3.40.50.410">
    <property type="entry name" value="von Willebrand factor, type A domain"/>
    <property type="match status" value="1"/>
</dbReference>
<dbReference type="PANTHER" id="PTHR37464">
    <property type="entry name" value="BLL2463 PROTEIN"/>
    <property type="match status" value="1"/>
</dbReference>
<dbReference type="InterPro" id="IPR029062">
    <property type="entry name" value="Class_I_gatase-like"/>
</dbReference>
<dbReference type="SMART" id="SM00758">
    <property type="entry name" value="PA14"/>
    <property type="match status" value="1"/>
</dbReference>
<feature type="transmembrane region" description="Helical" evidence="1">
    <location>
        <begin position="56"/>
        <end position="78"/>
    </location>
</feature>
<dbReference type="PANTHER" id="PTHR37464:SF1">
    <property type="entry name" value="BLL2463 PROTEIN"/>
    <property type="match status" value="1"/>
</dbReference>
<feature type="transmembrane region" description="Helical" evidence="1">
    <location>
        <begin position="84"/>
        <end position="106"/>
    </location>
</feature>
<organism evidence="3">
    <name type="scientific">Oceaniferula spumae</name>
    <dbReference type="NCBI Taxonomy" id="2979115"/>
    <lineage>
        <taxon>Bacteria</taxon>
        <taxon>Pseudomonadati</taxon>
        <taxon>Verrucomicrobiota</taxon>
        <taxon>Verrucomicrobiia</taxon>
        <taxon>Verrucomicrobiales</taxon>
        <taxon>Verrucomicrobiaceae</taxon>
        <taxon>Oceaniferula</taxon>
    </lineage>
</organism>
<dbReference type="InterPro" id="IPR024163">
    <property type="entry name" value="Aerotolerance_reg_N"/>
</dbReference>
<accession>A0AAT9FKM9</accession>
<keyword evidence="1" id="KW-0472">Membrane</keyword>
<proteinExistence type="predicted"/>
<protein>
    <recommendedName>
        <fullName evidence="2">PA14 domain-containing protein</fullName>
    </recommendedName>
</protein>
<feature type="transmembrane region" description="Helical" evidence="1">
    <location>
        <begin position="6"/>
        <end position="24"/>
    </location>
</feature>
<dbReference type="InterPro" id="IPR036465">
    <property type="entry name" value="vWFA_dom_sf"/>
</dbReference>
<keyword evidence="1" id="KW-1133">Transmembrane helix</keyword>
<dbReference type="InterPro" id="IPR002035">
    <property type="entry name" value="VWF_A"/>
</dbReference>
<dbReference type="AlphaFoldDB" id="A0AAT9FKM9"/>
<dbReference type="Pfam" id="PF07691">
    <property type="entry name" value="PA14"/>
    <property type="match status" value="1"/>
</dbReference>
<dbReference type="Pfam" id="PF07584">
    <property type="entry name" value="BatA"/>
    <property type="match status" value="1"/>
</dbReference>
<dbReference type="Gene3D" id="2.60.40.10">
    <property type="entry name" value="Immunoglobulins"/>
    <property type="match status" value="1"/>
</dbReference>
<dbReference type="InterPro" id="IPR037524">
    <property type="entry name" value="PA14/GLEYA"/>
</dbReference>
<dbReference type="Gene3D" id="3.40.50.880">
    <property type="match status" value="1"/>
</dbReference>
<evidence type="ECO:0000313" key="3">
    <source>
        <dbReference type="EMBL" id="BDS06579.1"/>
    </source>
</evidence>
<dbReference type="InterPro" id="IPR011635">
    <property type="entry name" value="CARDB"/>
</dbReference>
<dbReference type="SUPFAM" id="SSF52317">
    <property type="entry name" value="Class I glutamine amidotransferase-like"/>
    <property type="match status" value="1"/>
</dbReference>
<dbReference type="InterPro" id="IPR011933">
    <property type="entry name" value="Double_TM_dom"/>
</dbReference>
<keyword evidence="1" id="KW-0812">Transmembrane</keyword>
<dbReference type="CDD" id="cd00198">
    <property type="entry name" value="vWFA"/>
    <property type="match status" value="1"/>
</dbReference>
<evidence type="ECO:0000256" key="1">
    <source>
        <dbReference type="SAM" id="Phobius"/>
    </source>
</evidence>
<dbReference type="Pfam" id="PF13519">
    <property type="entry name" value="VWA_2"/>
    <property type="match status" value="1"/>
</dbReference>
<dbReference type="InterPro" id="IPR013783">
    <property type="entry name" value="Ig-like_fold"/>
</dbReference>
<evidence type="ECO:0000259" key="2">
    <source>
        <dbReference type="PROSITE" id="PS51820"/>
    </source>
</evidence>
<feature type="domain" description="PA14" evidence="2">
    <location>
        <begin position="648"/>
        <end position="783"/>
    </location>
</feature>